<protein>
    <submittedName>
        <fullName evidence="2">Metallophosphoesterase</fullName>
    </submittedName>
</protein>
<sequence>MRVLNGKVEPITQVRYLRARRGGGTESALLTVEQLRVDSLPDGVDAVVLTGDLQGIAPSPYGGEDVLLGIALADHMAVWAASGMLPPLDRVGVVLAGDLYAAPRANRRGASGEVLDVWLAFAATGCAWIVGVAGNHDLLTAEEVAGLGSDATLLDGDTVEYGGVRFGGVSGVIGDPRRTDRRAEEEFLALLAEVGKAAPEVLVLHEGPHGARREQYGNPVISARLADGSAALTVCGHVHWDRPLARLGGGHVVNVDGRVVILTR</sequence>
<proteinExistence type="predicted"/>
<comment type="caution">
    <text evidence="2">The sequence shown here is derived from an EMBL/GenBank/DDBJ whole genome shotgun (WGS) entry which is preliminary data.</text>
</comment>
<dbReference type="RefSeq" id="WP_235052212.1">
    <property type="nucleotide sequence ID" value="NZ_JAKFHA010000005.1"/>
</dbReference>
<reference evidence="2" key="1">
    <citation type="submission" date="2022-01" db="EMBL/GenBank/DDBJ databases">
        <title>Genome-Based Taxonomic Classification of the Phylum Actinobacteria.</title>
        <authorList>
            <person name="Gao Y."/>
        </authorList>
    </citation>
    <scope>NUCLEOTIDE SEQUENCE</scope>
    <source>
        <strain evidence="2">KLBMP 8922</strain>
    </source>
</reference>
<keyword evidence="3" id="KW-1185">Reference proteome</keyword>
<evidence type="ECO:0000259" key="1">
    <source>
        <dbReference type="Pfam" id="PF00149"/>
    </source>
</evidence>
<dbReference type="InterPro" id="IPR029052">
    <property type="entry name" value="Metallo-depent_PP-like"/>
</dbReference>
<dbReference type="GO" id="GO:0016787">
    <property type="term" value="F:hydrolase activity"/>
    <property type="evidence" value="ECO:0007669"/>
    <property type="project" value="InterPro"/>
</dbReference>
<name>A0AA41PYS1_9ACTN</name>
<dbReference type="Gene3D" id="3.60.21.10">
    <property type="match status" value="1"/>
</dbReference>
<dbReference type="EMBL" id="JAKFHA010000005">
    <property type="protein sequence ID" value="MCF2528052.1"/>
    <property type="molecule type" value="Genomic_DNA"/>
</dbReference>
<evidence type="ECO:0000313" key="2">
    <source>
        <dbReference type="EMBL" id="MCF2528052.1"/>
    </source>
</evidence>
<dbReference type="Proteomes" id="UP001165378">
    <property type="component" value="Unassembled WGS sequence"/>
</dbReference>
<dbReference type="SUPFAM" id="SSF56300">
    <property type="entry name" value="Metallo-dependent phosphatases"/>
    <property type="match status" value="1"/>
</dbReference>
<dbReference type="Pfam" id="PF00149">
    <property type="entry name" value="Metallophos"/>
    <property type="match status" value="1"/>
</dbReference>
<feature type="domain" description="Calcineurin-like phosphoesterase" evidence="1">
    <location>
        <begin position="85"/>
        <end position="240"/>
    </location>
</feature>
<dbReference type="InterPro" id="IPR004843">
    <property type="entry name" value="Calcineurin-like_PHP"/>
</dbReference>
<organism evidence="2 3">
    <name type="scientific">Yinghuangia soli</name>
    <dbReference type="NCBI Taxonomy" id="2908204"/>
    <lineage>
        <taxon>Bacteria</taxon>
        <taxon>Bacillati</taxon>
        <taxon>Actinomycetota</taxon>
        <taxon>Actinomycetes</taxon>
        <taxon>Kitasatosporales</taxon>
        <taxon>Streptomycetaceae</taxon>
        <taxon>Yinghuangia</taxon>
    </lineage>
</organism>
<gene>
    <name evidence="2" type="ORF">LZ495_12580</name>
</gene>
<dbReference type="AlphaFoldDB" id="A0AA41PYS1"/>
<evidence type="ECO:0000313" key="3">
    <source>
        <dbReference type="Proteomes" id="UP001165378"/>
    </source>
</evidence>
<accession>A0AA41PYS1</accession>